<accession>A0A0A8YX06</accession>
<proteinExistence type="predicted"/>
<organism evidence="1">
    <name type="scientific">Arundo donax</name>
    <name type="common">Giant reed</name>
    <name type="synonym">Donax arundinaceus</name>
    <dbReference type="NCBI Taxonomy" id="35708"/>
    <lineage>
        <taxon>Eukaryota</taxon>
        <taxon>Viridiplantae</taxon>
        <taxon>Streptophyta</taxon>
        <taxon>Embryophyta</taxon>
        <taxon>Tracheophyta</taxon>
        <taxon>Spermatophyta</taxon>
        <taxon>Magnoliopsida</taxon>
        <taxon>Liliopsida</taxon>
        <taxon>Poales</taxon>
        <taxon>Poaceae</taxon>
        <taxon>PACMAD clade</taxon>
        <taxon>Arundinoideae</taxon>
        <taxon>Arundineae</taxon>
        <taxon>Arundo</taxon>
    </lineage>
</organism>
<name>A0A0A8YX06_ARUDO</name>
<protein>
    <submittedName>
        <fullName evidence="1">Uncharacterized protein</fullName>
    </submittedName>
</protein>
<sequence>MIHSITYTHFITKEQTSIFFKIVISQCKSTRGIRSLSFDRVLEQREEKEQSLSLEHSF</sequence>
<reference evidence="1" key="1">
    <citation type="submission" date="2014-09" db="EMBL/GenBank/DDBJ databases">
        <authorList>
            <person name="Magalhaes I.L.F."/>
            <person name="Oliveira U."/>
            <person name="Santos F.R."/>
            <person name="Vidigal T.H.D.A."/>
            <person name="Brescovit A.D."/>
            <person name="Santos A.J."/>
        </authorList>
    </citation>
    <scope>NUCLEOTIDE SEQUENCE</scope>
    <source>
        <tissue evidence="1">Shoot tissue taken approximately 20 cm above the soil surface</tissue>
    </source>
</reference>
<reference evidence="1" key="2">
    <citation type="journal article" date="2015" name="Data Brief">
        <title>Shoot transcriptome of the giant reed, Arundo donax.</title>
        <authorList>
            <person name="Barrero R.A."/>
            <person name="Guerrero F.D."/>
            <person name="Moolhuijzen P."/>
            <person name="Goolsby J.A."/>
            <person name="Tidwell J."/>
            <person name="Bellgard S.E."/>
            <person name="Bellgard M.I."/>
        </authorList>
    </citation>
    <scope>NUCLEOTIDE SEQUENCE</scope>
    <source>
        <tissue evidence="1">Shoot tissue taken approximately 20 cm above the soil surface</tissue>
    </source>
</reference>
<dbReference type="AlphaFoldDB" id="A0A0A8YX06"/>
<dbReference type="EMBL" id="GBRH01266236">
    <property type="protein sequence ID" value="JAD31659.1"/>
    <property type="molecule type" value="Transcribed_RNA"/>
</dbReference>
<evidence type="ECO:0000313" key="1">
    <source>
        <dbReference type="EMBL" id="JAD31659.1"/>
    </source>
</evidence>